<dbReference type="EMBL" id="BRXZ01002779">
    <property type="protein sequence ID" value="GMH70000.1"/>
    <property type="molecule type" value="Genomic_DNA"/>
</dbReference>
<protein>
    <submittedName>
        <fullName evidence="1">Uncharacterized protein</fullName>
    </submittedName>
</protein>
<name>A0A9W7ALK7_9STRA</name>
<evidence type="ECO:0000313" key="2">
    <source>
        <dbReference type="Proteomes" id="UP001165082"/>
    </source>
</evidence>
<proteinExistence type="predicted"/>
<dbReference type="AlphaFoldDB" id="A0A9W7ALK7"/>
<comment type="caution">
    <text evidence="1">The sequence shown here is derived from an EMBL/GenBank/DDBJ whole genome shotgun (WGS) entry which is preliminary data.</text>
</comment>
<evidence type="ECO:0000313" key="1">
    <source>
        <dbReference type="EMBL" id="GMH70000.1"/>
    </source>
</evidence>
<gene>
    <name evidence="1" type="ORF">TrRE_jg6425</name>
</gene>
<accession>A0A9W7ALK7</accession>
<dbReference type="OrthoDB" id="202221at2759"/>
<keyword evidence="2" id="KW-1185">Reference proteome</keyword>
<dbReference type="Proteomes" id="UP001165082">
    <property type="component" value="Unassembled WGS sequence"/>
</dbReference>
<organism evidence="1 2">
    <name type="scientific">Triparma retinervis</name>
    <dbReference type="NCBI Taxonomy" id="2557542"/>
    <lineage>
        <taxon>Eukaryota</taxon>
        <taxon>Sar</taxon>
        <taxon>Stramenopiles</taxon>
        <taxon>Ochrophyta</taxon>
        <taxon>Bolidophyceae</taxon>
        <taxon>Parmales</taxon>
        <taxon>Triparmaceae</taxon>
        <taxon>Triparma</taxon>
    </lineage>
</organism>
<reference evidence="1" key="1">
    <citation type="submission" date="2022-07" db="EMBL/GenBank/DDBJ databases">
        <title>Genome analysis of Parmales, a sister group of diatoms, reveals the evolutionary specialization of diatoms from phago-mixotrophs to photoautotrophs.</title>
        <authorList>
            <person name="Ban H."/>
            <person name="Sato S."/>
            <person name="Yoshikawa S."/>
            <person name="Kazumasa Y."/>
            <person name="Nakamura Y."/>
            <person name="Ichinomiya M."/>
            <person name="Saitoh K."/>
            <person name="Sato N."/>
            <person name="Blanc-Mathieu R."/>
            <person name="Endo H."/>
            <person name="Kuwata A."/>
            <person name="Ogata H."/>
        </authorList>
    </citation>
    <scope>NUCLEOTIDE SEQUENCE</scope>
</reference>
<sequence>MIKVEDMTSRREIINFSFLSMMRLVGVGVGVGAVGTMGPGAAFGATTGNPWETSPIQTSPVLEKFRKLEQTEKDLLMYQSELADPNDKTTNQSVERLIPLLRLLDLLKGVSAKAEAIESFEEAKTLLAECGSIADKLPAKAKRKDGDLVNVPGLKLVFNTYSDNIFYSDPERSNIYLKGGATPTNNQSILYLARNEVISRVEDLVAELRFASRGQGEYKESDLKGCGGELRLAIGGFVKNLDGEDVKLALASMK</sequence>